<gene>
    <name evidence="2" type="ORF">SAMN02745206_03604</name>
</gene>
<evidence type="ECO:0000313" key="3">
    <source>
        <dbReference type="Proteomes" id="UP000184076"/>
    </source>
</evidence>
<accession>A0A1M5IHD2</accession>
<organism evidence="2 3">
    <name type="scientific">Desulfacinum infernum DSM 9756</name>
    <dbReference type="NCBI Taxonomy" id="1121391"/>
    <lineage>
        <taxon>Bacteria</taxon>
        <taxon>Pseudomonadati</taxon>
        <taxon>Thermodesulfobacteriota</taxon>
        <taxon>Syntrophobacteria</taxon>
        <taxon>Syntrophobacterales</taxon>
        <taxon>Syntrophobacteraceae</taxon>
        <taxon>Desulfacinum</taxon>
    </lineage>
</organism>
<sequence>MRTIVAGSRTINDPEIISEAIRQSGFQITELVSGGARGVDRLGEAWARRNGVPIRVFRADWKRYGRGAGVLRNTQMAEYADALVAVWDGESRGTLDMIQKARKLGLKVFVFRVEGEL</sequence>
<feature type="domain" description="YspA cpYpsA-related SLOG" evidence="1">
    <location>
        <begin position="1"/>
        <end position="64"/>
    </location>
</feature>
<name>A0A1M5IHD2_9BACT</name>
<dbReference type="Pfam" id="PF10686">
    <property type="entry name" value="YAcAr"/>
    <property type="match status" value="1"/>
</dbReference>
<evidence type="ECO:0000259" key="1">
    <source>
        <dbReference type="Pfam" id="PF10686"/>
    </source>
</evidence>
<dbReference type="STRING" id="1121391.SAMN02745206_03604"/>
<proteinExistence type="predicted"/>
<dbReference type="Proteomes" id="UP000184076">
    <property type="component" value="Unassembled WGS sequence"/>
</dbReference>
<dbReference type="RefSeq" id="WP_073042007.1">
    <property type="nucleotide sequence ID" value="NZ_FQVB01000056.1"/>
</dbReference>
<dbReference type="AlphaFoldDB" id="A0A1M5IHD2"/>
<reference evidence="3" key="1">
    <citation type="submission" date="2016-11" db="EMBL/GenBank/DDBJ databases">
        <authorList>
            <person name="Varghese N."/>
            <person name="Submissions S."/>
        </authorList>
    </citation>
    <scope>NUCLEOTIDE SEQUENCE [LARGE SCALE GENOMIC DNA]</scope>
    <source>
        <strain evidence="3">DSM 9756</strain>
    </source>
</reference>
<evidence type="ECO:0000313" key="2">
    <source>
        <dbReference type="EMBL" id="SHG27748.1"/>
    </source>
</evidence>
<dbReference type="OrthoDB" id="572639at2"/>
<keyword evidence="3" id="KW-1185">Reference proteome</keyword>
<dbReference type="SUPFAM" id="SSF102405">
    <property type="entry name" value="MCP/YpsA-like"/>
    <property type="match status" value="1"/>
</dbReference>
<dbReference type="Gene3D" id="3.40.50.450">
    <property type="match status" value="1"/>
</dbReference>
<dbReference type="EMBL" id="FQVB01000056">
    <property type="protein sequence ID" value="SHG27748.1"/>
    <property type="molecule type" value="Genomic_DNA"/>
</dbReference>
<dbReference type="InterPro" id="IPR019627">
    <property type="entry name" value="YAcAr"/>
</dbReference>
<protein>
    <recommendedName>
        <fullName evidence="1">YspA cpYpsA-related SLOG domain-containing protein</fullName>
    </recommendedName>
</protein>